<dbReference type="WBParaSite" id="Minc3s00683g16035">
    <property type="protein sequence ID" value="Minc3s00683g16035"/>
    <property type="gene ID" value="Minc3s00683g16035"/>
</dbReference>
<reference evidence="2" key="1">
    <citation type="submission" date="2022-11" db="UniProtKB">
        <authorList>
            <consortium name="WormBaseParasite"/>
        </authorList>
    </citation>
    <scope>IDENTIFICATION</scope>
</reference>
<dbReference type="AlphaFoldDB" id="A0A914LN64"/>
<dbReference type="Proteomes" id="UP000887563">
    <property type="component" value="Unplaced"/>
</dbReference>
<evidence type="ECO:0000313" key="1">
    <source>
        <dbReference type="Proteomes" id="UP000887563"/>
    </source>
</evidence>
<keyword evidence="1" id="KW-1185">Reference proteome</keyword>
<proteinExistence type="predicted"/>
<protein>
    <submittedName>
        <fullName evidence="2">Uncharacterized protein</fullName>
    </submittedName>
</protein>
<evidence type="ECO:0000313" key="2">
    <source>
        <dbReference type="WBParaSite" id="Minc3s00683g16035"/>
    </source>
</evidence>
<organism evidence="1 2">
    <name type="scientific">Meloidogyne incognita</name>
    <name type="common">Southern root-knot nematode worm</name>
    <name type="synonym">Oxyuris incognita</name>
    <dbReference type="NCBI Taxonomy" id="6306"/>
    <lineage>
        <taxon>Eukaryota</taxon>
        <taxon>Metazoa</taxon>
        <taxon>Ecdysozoa</taxon>
        <taxon>Nematoda</taxon>
        <taxon>Chromadorea</taxon>
        <taxon>Rhabditida</taxon>
        <taxon>Tylenchina</taxon>
        <taxon>Tylenchomorpha</taxon>
        <taxon>Tylenchoidea</taxon>
        <taxon>Meloidogynidae</taxon>
        <taxon>Meloidogyninae</taxon>
        <taxon>Meloidogyne</taxon>
        <taxon>Meloidogyne incognita group</taxon>
    </lineage>
</organism>
<accession>A0A914LN64</accession>
<name>A0A914LN64_MELIC</name>
<sequence length="73" mass="8435">MVTLIVPNEFEIVLTRLGDDLQTKWCLLNIKILVTNAEVGQGQRLVHPLQMALFEHSYLINGYNGEYTFYVFC</sequence>